<dbReference type="SUPFAM" id="SSF52540">
    <property type="entry name" value="P-loop containing nucleoside triphosphate hydrolases"/>
    <property type="match status" value="1"/>
</dbReference>
<dbReference type="PANTHER" id="PTHR43581">
    <property type="entry name" value="ATP/GTP PHOSPHATASE"/>
    <property type="match status" value="1"/>
</dbReference>
<accession>A0A2A5B3R8</accession>
<gene>
    <name evidence="2" type="ORF">COA96_05540</name>
</gene>
<organism evidence="2 3">
    <name type="scientific">SAR86 cluster bacterium</name>
    <dbReference type="NCBI Taxonomy" id="2030880"/>
    <lineage>
        <taxon>Bacteria</taxon>
        <taxon>Pseudomonadati</taxon>
        <taxon>Pseudomonadota</taxon>
        <taxon>Gammaproteobacteria</taxon>
        <taxon>SAR86 cluster</taxon>
    </lineage>
</organism>
<dbReference type="GO" id="GO:0016887">
    <property type="term" value="F:ATP hydrolysis activity"/>
    <property type="evidence" value="ECO:0007669"/>
    <property type="project" value="InterPro"/>
</dbReference>
<sequence>MQLHKFWVSGYKNLIDTTVDFDGCITPISIIGNNGSGKSNLIEALLEVFMGLYYSRLPEYDFKLSYTTHGKEVEVSKNNELQRFNILVDGEAWSITRFKNRIRATNSMPPFPALVFGYYSGTCNRVEKLLKRYERTFSAKIRNQSENLERNFVFSDIDQAKWILISLIAHGHTELLSRISIEGVQALKVTIKPPRSYDPNSQDIILWNTSGAVREFIASMENYSLDTSEKRDNSAEPSVTLSRTYNFPLRDEKDADQLRKLGIALEKKGTNLYSMLQACHANKILNQVDYDVYQTGSDNTYPFEALSEGEKQLLCVVGGLTMTQHQECLVLLDEPDTHLNPNWSWEYDSLLKQALHSEQLSSSTVLLATHDPVIISGLRKEQVLIAHKENNRLSYHRPHRDPRGQGIANVLTSEFFGLPSSLDEHTQKLLDDRLSLAYKTEPLNEEQRERLTRINLELKSLGLAISFRDPAYIEFEKSKYGHEDVQ</sequence>
<dbReference type="Gene3D" id="3.40.50.300">
    <property type="entry name" value="P-loop containing nucleotide triphosphate hydrolases"/>
    <property type="match status" value="1"/>
</dbReference>
<evidence type="ECO:0000313" key="2">
    <source>
        <dbReference type="EMBL" id="PCJ26207.1"/>
    </source>
</evidence>
<dbReference type="Proteomes" id="UP000218327">
    <property type="component" value="Unassembled WGS sequence"/>
</dbReference>
<proteinExistence type="predicted"/>
<evidence type="ECO:0000313" key="3">
    <source>
        <dbReference type="Proteomes" id="UP000218327"/>
    </source>
</evidence>
<dbReference type="AlphaFoldDB" id="A0A2A5B3R8"/>
<dbReference type="InterPro" id="IPR027417">
    <property type="entry name" value="P-loop_NTPase"/>
</dbReference>
<name>A0A2A5B3R8_9GAMM</name>
<feature type="domain" description="ATPase AAA-type core" evidence="1">
    <location>
        <begin position="259"/>
        <end position="376"/>
    </location>
</feature>
<dbReference type="GO" id="GO:0005524">
    <property type="term" value="F:ATP binding"/>
    <property type="evidence" value="ECO:0007669"/>
    <property type="project" value="InterPro"/>
</dbReference>
<dbReference type="EMBL" id="NVVJ01000012">
    <property type="protein sequence ID" value="PCJ26207.1"/>
    <property type="molecule type" value="Genomic_DNA"/>
</dbReference>
<reference evidence="3" key="1">
    <citation type="submission" date="2017-08" db="EMBL/GenBank/DDBJ databases">
        <title>A dynamic microbial community with high functional redundancy inhabits the cold, oxic subseafloor aquifer.</title>
        <authorList>
            <person name="Tully B.J."/>
            <person name="Wheat C.G."/>
            <person name="Glazer B.T."/>
            <person name="Huber J.A."/>
        </authorList>
    </citation>
    <scope>NUCLEOTIDE SEQUENCE [LARGE SCALE GENOMIC DNA]</scope>
</reference>
<dbReference type="InterPro" id="IPR051396">
    <property type="entry name" value="Bact_Antivir_Def_Nuclease"/>
</dbReference>
<evidence type="ECO:0000259" key="1">
    <source>
        <dbReference type="Pfam" id="PF13304"/>
    </source>
</evidence>
<protein>
    <recommendedName>
        <fullName evidence="1">ATPase AAA-type core domain-containing protein</fullName>
    </recommendedName>
</protein>
<dbReference type="PANTHER" id="PTHR43581:SF4">
    <property type="entry name" value="ATP_GTP PHOSPHATASE"/>
    <property type="match status" value="1"/>
</dbReference>
<comment type="caution">
    <text evidence="2">The sequence shown here is derived from an EMBL/GenBank/DDBJ whole genome shotgun (WGS) entry which is preliminary data.</text>
</comment>
<dbReference type="Pfam" id="PF13304">
    <property type="entry name" value="AAA_21"/>
    <property type="match status" value="1"/>
</dbReference>
<dbReference type="InterPro" id="IPR003959">
    <property type="entry name" value="ATPase_AAA_core"/>
</dbReference>
<dbReference type="CDD" id="cd00267">
    <property type="entry name" value="ABC_ATPase"/>
    <property type="match status" value="1"/>
</dbReference>